<name>A0A562JTZ2_9BACI</name>
<dbReference type="Proteomes" id="UP000318667">
    <property type="component" value="Unassembled WGS sequence"/>
</dbReference>
<reference evidence="1 2" key="1">
    <citation type="journal article" date="2015" name="Stand. Genomic Sci.">
        <title>Genomic Encyclopedia of Bacterial and Archaeal Type Strains, Phase III: the genomes of soil and plant-associated and newly described type strains.</title>
        <authorList>
            <person name="Whitman W.B."/>
            <person name="Woyke T."/>
            <person name="Klenk H.P."/>
            <person name="Zhou Y."/>
            <person name="Lilburn T.G."/>
            <person name="Beck B.J."/>
            <person name="De Vos P."/>
            <person name="Vandamme P."/>
            <person name="Eisen J.A."/>
            <person name="Garrity G."/>
            <person name="Hugenholtz P."/>
            <person name="Kyrpides N.C."/>
        </authorList>
    </citation>
    <scope>NUCLEOTIDE SEQUENCE [LARGE SCALE GENOMIC DNA]</scope>
    <source>
        <strain evidence="1 2">CGMCC 1.10115</strain>
    </source>
</reference>
<organism evidence="1 2">
    <name type="scientific">Cytobacillus oceanisediminis</name>
    <dbReference type="NCBI Taxonomy" id="665099"/>
    <lineage>
        <taxon>Bacteria</taxon>
        <taxon>Bacillati</taxon>
        <taxon>Bacillota</taxon>
        <taxon>Bacilli</taxon>
        <taxon>Bacillales</taxon>
        <taxon>Bacillaceae</taxon>
        <taxon>Cytobacillus</taxon>
    </lineage>
</organism>
<dbReference type="EMBL" id="VLKI01000006">
    <property type="protein sequence ID" value="TWH86659.1"/>
    <property type="molecule type" value="Genomic_DNA"/>
</dbReference>
<accession>A0A562JTZ2</accession>
<dbReference type="AlphaFoldDB" id="A0A562JTZ2"/>
<evidence type="ECO:0000313" key="2">
    <source>
        <dbReference type="Proteomes" id="UP000318667"/>
    </source>
</evidence>
<protein>
    <recommendedName>
        <fullName evidence="3">DUF4139 domain-containing protein</fullName>
    </recommendedName>
</protein>
<evidence type="ECO:0008006" key="3">
    <source>
        <dbReference type="Google" id="ProtNLM"/>
    </source>
</evidence>
<gene>
    <name evidence="1" type="ORF">IQ19_02682</name>
</gene>
<sequence>MYLYDKQKNTREEYRLLSSMNGIVLEHTETKEIMINPEGEIILPKLPGGLLVRPALVWKVKPGPVKDMTVSYLTKGISWGANYVMELTDEGFQLAGWVKIDNHSGATYQDAQIKVIAGEVNRIEDNWRIEEDDMILYTNTEKASPEFTEKSFADYHLYKLERLATLKNNQTKQINFLQVEKANLKRYFECTKWSEDVKILIEFENSQENRLSLPLPKGKVKVYQKDSEDSSLEFIGEDSISHTSKNEKVKLQLGTAFDIKCTHIEKNSYRKGRYEYKEHKYIIRNHKEEALIRISHYIHEPNWEIIESSYQYTKASSSEVVFWFYAEPDSFEKVTFTYRVDRGLHVKVEKE</sequence>
<keyword evidence="2" id="KW-1185">Reference proteome</keyword>
<comment type="caution">
    <text evidence="1">The sequence shown here is derived from an EMBL/GenBank/DDBJ whole genome shotgun (WGS) entry which is preliminary data.</text>
</comment>
<dbReference type="PANTHER" id="PTHR38075">
    <property type="entry name" value="DUF4139 DOMAIN-CONTAINING PROTEIN"/>
    <property type="match status" value="1"/>
</dbReference>
<proteinExistence type="predicted"/>
<evidence type="ECO:0000313" key="1">
    <source>
        <dbReference type="EMBL" id="TWH86659.1"/>
    </source>
</evidence>
<dbReference type="PANTHER" id="PTHR38075:SF1">
    <property type="entry name" value="DUF4139 DOMAIN-CONTAINING PROTEIN"/>
    <property type="match status" value="1"/>
</dbReference>